<evidence type="ECO:0000313" key="2">
    <source>
        <dbReference type="EMBL" id="QNK00123.1"/>
    </source>
</evidence>
<feature type="transmembrane region" description="Helical" evidence="1">
    <location>
        <begin position="40"/>
        <end position="58"/>
    </location>
</feature>
<keyword evidence="1" id="KW-0472">Membrane</keyword>
<proteinExistence type="predicted"/>
<dbReference type="Proteomes" id="UP000515873">
    <property type="component" value="Chromosome"/>
</dbReference>
<sequence>MSQQQWASVTLGMMVGLGVARVLTSVAASVRSRDLGRPDWIPLVWAACIFLLELQQWWDLQNALQAVDPWSFTVFLMLLVPPLLLYSAAVMILPINELRNGEDSRELFERHGHWALLVISVYYLEMVCENALYWKANPLSFWTGVQFTLAALPLIAFFSPRKLHGAIAILFLVTVLILVFFF</sequence>
<keyword evidence="1" id="KW-0812">Transmembrane</keyword>
<feature type="transmembrane region" description="Helical" evidence="1">
    <location>
        <begin position="6"/>
        <end position="28"/>
    </location>
</feature>
<evidence type="ECO:0000256" key="1">
    <source>
        <dbReference type="SAM" id="Phobius"/>
    </source>
</evidence>
<reference evidence="2 3" key="1">
    <citation type="submission" date="2020-08" db="EMBL/GenBank/DDBJ databases">
        <title>Dyella sp. G9 isolated from forest soil.</title>
        <authorList>
            <person name="Fu J."/>
            <person name="Qiu L."/>
        </authorList>
    </citation>
    <scope>NUCLEOTIDE SEQUENCE [LARGE SCALE GENOMIC DNA]</scope>
    <source>
        <strain evidence="2 3">G9</strain>
    </source>
</reference>
<feature type="transmembrane region" description="Helical" evidence="1">
    <location>
        <begin position="165"/>
        <end position="181"/>
    </location>
</feature>
<dbReference type="EMBL" id="CP060412">
    <property type="protein sequence ID" value="QNK00123.1"/>
    <property type="molecule type" value="Genomic_DNA"/>
</dbReference>
<evidence type="ECO:0000313" key="3">
    <source>
        <dbReference type="Proteomes" id="UP000515873"/>
    </source>
</evidence>
<organism evidence="2 3">
    <name type="scientific">Dyella telluris</name>
    <dbReference type="NCBI Taxonomy" id="2763498"/>
    <lineage>
        <taxon>Bacteria</taxon>
        <taxon>Pseudomonadati</taxon>
        <taxon>Pseudomonadota</taxon>
        <taxon>Gammaproteobacteria</taxon>
        <taxon>Lysobacterales</taxon>
        <taxon>Rhodanobacteraceae</taxon>
        <taxon>Dyella</taxon>
    </lineage>
</organism>
<feature type="transmembrane region" description="Helical" evidence="1">
    <location>
        <begin position="139"/>
        <end position="158"/>
    </location>
</feature>
<dbReference type="RefSeq" id="WP_187055603.1">
    <property type="nucleotide sequence ID" value="NZ_CP060412.1"/>
</dbReference>
<name>A0A7G8Q015_9GAMM</name>
<dbReference type="AlphaFoldDB" id="A0A7G8Q015"/>
<dbReference type="KEGG" id="dtl:H8F01_13420"/>
<keyword evidence="3" id="KW-1185">Reference proteome</keyword>
<feature type="transmembrane region" description="Helical" evidence="1">
    <location>
        <begin position="70"/>
        <end position="93"/>
    </location>
</feature>
<protein>
    <submittedName>
        <fullName evidence="2">Uncharacterized protein</fullName>
    </submittedName>
</protein>
<keyword evidence="1" id="KW-1133">Transmembrane helix</keyword>
<gene>
    <name evidence="2" type="ORF">H8F01_13420</name>
</gene>
<accession>A0A7G8Q015</accession>